<keyword evidence="2" id="KW-1185">Reference proteome</keyword>
<dbReference type="InterPro" id="IPR023378">
    <property type="entry name" value="YheA/YmcA-like_dom_sf"/>
</dbReference>
<dbReference type="Pfam" id="PF06133">
    <property type="entry name" value="Com_YlbF"/>
    <property type="match status" value="1"/>
</dbReference>
<dbReference type="Proteomes" id="UP001597519">
    <property type="component" value="Unassembled WGS sequence"/>
</dbReference>
<dbReference type="InterPro" id="IPR010368">
    <property type="entry name" value="Com_YlbF"/>
</dbReference>
<evidence type="ECO:0000313" key="1">
    <source>
        <dbReference type="EMBL" id="MFD2829840.1"/>
    </source>
</evidence>
<sequence>MTIDKEIEILDQLDALNEKITQTEEYKQYCHYRLLLDSDTEVKNLIDKFSKLKIDFEEVQRFGKYHPDFSTKRREINQFKKEMDMNPVIMEFRRAEYKLQEMLDEVLYHISQVVSEHVNVVSNNPFFASGDSLGCSTGGSCGCKVG</sequence>
<evidence type="ECO:0000313" key="2">
    <source>
        <dbReference type="Proteomes" id="UP001597519"/>
    </source>
</evidence>
<protein>
    <submittedName>
        <fullName evidence="1">YlbF family regulator</fullName>
    </submittedName>
</protein>
<dbReference type="EMBL" id="JBHUOQ010000001">
    <property type="protein sequence ID" value="MFD2829840.1"/>
    <property type="molecule type" value="Genomic_DNA"/>
</dbReference>
<dbReference type="InterPro" id="IPR052767">
    <property type="entry name" value="Bact_com_dev_regulator"/>
</dbReference>
<proteinExistence type="predicted"/>
<reference evidence="2" key="1">
    <citation type="journal article" date="2019" name="Int. J. Syst. Evol. Microbiol.">
        <title>The Global Catalogue of Microorganisms (GCM) 10K type strain sequencing project: providing services to taxonomists for standard genome sequencing and annotation.</title>
        <authorList>
            <consortium name="The Broad Institute Genomics Platform"/>
            <consortium name="The Broad Institute Genome Sequencing Center for Infectious Disease"/>
            <person name="Wu L."/>
            <person name="Ma J."/>
        </authorList>
    </citation>
    <scope>NUCLEOTIDE SEQUENCE [LARGE SCALE GENOMIC DNA]</scope>
    <source>
        <strain evidence="2">KCTC 33575</strain>
    </source>
</reference>
<gene>
    <name evidence="1" type="ORF">ACFSX4_05115</name>
</gene>
<dbReference type="RefSeq" id="WP_377772208.1">
    <property type="nucleotide sequence ID" value="NZ_JBHUOQ010000001.1"/>
</dbReference>
<name>A0ABW5WVD3_9STAP</name>
<dbReference type="Gene3D" id="1.20.1500.10">
    <property type="entry name" value="YheA/YmcA-like"/>
    <property type="match status" value="1"/>
</dbReference>
<dbReference type="PANTHER" id="PTHR38448:SF2">
    <property type="entry name" value="REGULATORY PROTEIN YLBF"/>
    <property type="match status" value="1"/>
</dbReference>
<dbReference type="SUPFAM" id="SSF158622">
    <property type="entry name" value="YheA/YmcA-like"/>
    <property type="match status" value="1"/>
</dbReference>
<organism evidence="1 2">
    <name type="scientific">Corticicoccus populi</name>
    <dbReference type="NCBI Taxonomy" id="1812821"/>
    <lineage>
        <taxon>Bacteria</taxon>
        <taxon>Bacillati</taxon>
        <taxon>Bacillota</taxon>
        <taxon>Bacilli</taxon>
        <taxon>Bacillales</taxon>
        <taxon>Staphylococcaceae</taxon>
        <taxon>Corticicoccus</taxon>
    </lineage>
</organism>
<dbReference type="PANTHER" id="PTHR38448">
    <property type="entry name" value="REGULATORY PROTEIN YLBF-RELATED"/>
    <property type="match status" value="1"/>
</dbReference>
<accession>A0ABW5WVD3</accession>
<comment type="caution">
    <text evidence="1">The sequence shown here is derived from an EMBL/GenBank/DDBJ whole genome shotgun (WGS) entry which is preliminary data.</text>
</comment>